<evidence type="ECO:0000256" key="1">
    <source>
        <dbReference type="ARBA" id="ARBA00004604"/>
    </source>
</evidence>
<evidence type="ECO:0000259" key="6">
    <source>
        <dbReference type="Pfam" id="PF08640"/>
    </source>
</evidence>
<keyword evidence="8" id="KW-1185">Reference proteome</keyword>
<feature type="domain" description="U3 small nucleolar RNA-associated protein 6 N-terminal" evidence="6">
    <location>
        <begin position="12"/>
        <end position="85"/>
    </location>
</feature>
<evidence type="ECO:0000256" key="2">
    <source>
        <dbReference type="ARBA" id="ARBA00010734"/>
    </source>
</evidence>
<dbReference type="GO" id="GO:0034388">
    <property type="term" value="C:Pwp2p-containing subcomplex of 90S preribosome"/>
    <property type="evidence" value="ECO:0007669"/>
    <property type="project" value="TreeGrafter"/>
</dbReference>
<dbReference type="InterPro" id="IPR011990">
    <property type="entry name" value="TPR-like_helical_dom_sf"/>
</dbReference>
<keyword evidence="5" id="KW-0539">Nucleus</keyword>
<evidence type="ECO:0000313" key="7">
    <source>
        <dbReference type="EMBL" id="KAF2433748.1"/>
    </source>
</evidence>
<evidence type="ECO:0000256" key="5">
    <source>
        <dbReference type="ARBA" id="ARBA00023242"/>
    </source>
</evidence>
<dbReference type="EMBL" id="MU007019">
    <property type="protein sequence ID" value="KAF2433748.1"/>
    <property type="molecule type" value="Genomic_DNA"/>
</dbReference>
<dbReference type="GO" id="GO:0000462">
    <property type="term" value="P:maturation of SSU-rRNA from tricistronic rRNA transcript (SSU-rRNA, 5.8S rRNA, LSU-rRNA)"/>
    <property type="evidence" value="ECO:0007669"/>
    <property type="project" value="InterPro"/>
</dbReference>
<comment type="similarity">
    <text evidence="2">Belongs to the UTP6 family.</text>
</comment>
<comment type="caution">
    <text evidence="7">The sequence shown here is derived from an EMBL/GenBank/DDBJ whole genome shotgun (WGS) entry which is preliminary data.</text>
</comment>
<dbReference type="GO" id="GO:0030515">
    <property type="term" value="F:snoRNA binding"/>
    <property type="evidence" value="ECO:0007669"/>
    <property type="project" value="InterPro"/>
</dbReference>
<dbReference type="Proteomes" id="UP000800235">
    <property type="component" value="Unassembled WGS sequence"/>
</dbReference>
<dbReference type="InterPro" id="IPR013949">
    <property type="entry name" value="Utp6"/>
</dbReference>
<protein>
    <recommendedName>
        <fullName evidence="6">U3 small nucleolar RNA-associated protein 6 N-terminal domain-containing protein</fullName>
    </recommendedName>
</protein>
<comment type="subcellular location">
    <subcellularLocation>
        <location evidence="1">Nucleus</location>
        <location evidence="1">Nucleolus</location>
    </subcellularLocation>
</comment>
<dbReference type="PANTHER" id="PTHR23271">
    <property type="entry name" value="HEPATOCELLULAR CARCINOMA-ASSOCIATED ANTIGEN 66"/>
    <property type="match status" value="1"/>
</dbReference>
<dbReference type="InterPro" id="IPR003107">
    <property type="entry name" value="HAT"/>
</dbReference>
<gene>
    <name evidence="7" type="ORF">EJ08DRAFT_628412</name>
</gene>
<dbReference type="SMART" id="SM00386">
    <property type="entry name" value="HAT"/>
    <property type="match status" value="3"/>
</dbReference>
<dbReference type="AlphaFoldDB" id="A0A9P4U284"/>
<accession>A0A9P4U284</accession>
<keyword evidence="4" id="KW-0677">Repeat</keyword>
<dbReference type="Gene3D" id="1.25.40.10">
    <property type="entry name" value="Tetratricopeptide repeat domain"/>
    <property type="match status" value="1"/>
</dbReference>
<keyword evidence="3" id="KW-0698">rRNA processing</keyword>
<evidence type="ECO:0000256" key="4">
    <source>
        <dbReference type="ARBA" id="ARBA00022737"/>
    </source>
</evidence>
<dbReference type="GO" id="GO:0032040">
    <property type="term" value="C:small-subunit processome"/>
    <property type="evidence" value="ECO:0007669"/>
    <property type="project" value="TreeGrafter"/>
</dbReference>
<dbReference type="InterPro" id="IPR055347">
    <property type="entry name" value="UTP6_N"/>
</dbReference>
<sequence length="452" mass="50809">MSGASDKARYYLEAQVPELQTLLRKKVFAKAEVQKITTQRSNFEHILAARGSTPADYARYATYELNLDSLLKKRANRLHINLSRSTHFGQKKVFFILERGTRKFQGDVRLWMQLLEFARKEGARKKMREGLTGVLRLHPMRGELWLYAARWAFEEEGDVGAARGYMQRGLRFCGNDRDVWVGYARLEVIYVAKIAGRRKVLGLDGEGRKKNVDVDMEEDEGEDVLRLPGLTAEDVNPTLAKDDSVDEIALQNLANTPALTGAIPIAIFDAAMAHFNHDEELAVRFFNMVAEFDSNSTTQKILRHILDSMLQHKPDTVATISCQLNLPLLGVSPSSPEFPAALSESLQIIRTCSKRLPLKKAQIAEAAISKLVPYIPKKGLDPDIQKVLAISIRQFNKELGGPEASATLVERLQEEKRLRDAKYLLEVAVRQYAANERLLQTHAQLTAVAVAK</sequence>
<organism evidence="7 8">
    <name type="scientific">Tothia fuscella</name>
    <dbReference type="NCBI Taxonomy" id="1048955"/>
    <lineage>
        <taxon>Eukaryota</taxon>
        <taxon>Fungi</taxon>
        <taxon>Dikarya</taxon>
        <taxon>Ascomycota</taxon>
        <taxon>Pezizomycotina</taxon>
        <taxon>Dothideomycetes</taxon>
        <taxon>Pleosporomycetidae</taxon>
        <taxon>Venturiales</taxon>
        <taxon>Cylindrosympodiaceae</taxon>
        <taxon>Tothia</taxon>
    </lineage>
</organism>
<evidence type="ECO:0000256" key="3">
    <source>
        <dbReference type="ARBA" id="ARBA00022552"/>
    </source>
</evidence>
<reference evidence="7" key="1">
    <citation type="journal article" date="2020" name="Stud. Mycol.">
        <title>101 Dothideomycetes genomes: a test case for predicting lifestyles and emergence of pathogens.</title>
        <authorList>
            <person name="Haridas S."/>
            <person name="Albert R."/>
            <person name="Binder M."/>
            <person name="Bloem J."/>
            <person name="Labutti K."/>
            <person name="Salamov A."/>
            <person name="Andreopoulos B."/>
            <person name="Baker S."/>
            <person name="Barry K."/>
            <person name="Bills G."/>
            <person name="Bluhm B."/>
            <person name="Cannon C."/>
            <person name="Castanera R."/>
            <person name="Culley D."/>
            <person name="Daum C."/>
            <person name="Ezra D."/>
            <person name="Gonzalez J."/>
            <person name="Henrissat B."/>
            <person name="Kuo A."/>
            <person name="Liang C."/>
            <person name="Lipzen A."/>
            <person name="Lutzoni F."/>
            <person name="Magnuson J."/>
            <person name="Mondo S."/>
            <person name="Nolan M."/>
            <person name="Ohm R."/>
            <person name="Pangilinan J."/>
            <person name="Park H.-J."/>
            <person name="Ramirez L."/>
            <person name="Alfaro M."/>
            <person name="Sun H."/>
            <person name="Tritt A."/>
            <person name="Yoshinaga Y."/>
            <person name="Zwiers L.-H."/>
            <person name="Turgeon B."/>
            <person name="Goodwin S."/>
            <person name="Spatafora J."/>
            <person name="Crous P."/>
            <person name="Grigoriev I."/>
        </authorList>
    </citation>
    <scope>NUCLEOTIDE SEQUENCE</scope>
    <source>
        <strain evidence="7">CBS 130266</strain>
    </source>
</reference>
<name>A0A9P4U284_9PEZI</name>
<dbReference type="OrthoDB" id="28112at2759"/>
<dbReference type="PANTHER" id="PTHR23271:SF1">
    <property type="entry name" value="U3 SMALL NUCLEOLAR RNA-ASSOCIATED PROTEIN 6 HOMOLOG"/>
    <property type="match status" value="1"/>
</dbReference>
<dbReference type="Pfam" id="PF08640">
    <property type="entry name" value="U3_assoc_6"/>
    <property type="match status" value="1"/>
</dbReference>
<proteinExistence type="inferred from homology"/>
<dbReference type="SUPFAM" id="SSF48452">
    <property type="entry name" value="TPR-like"/>
    <property type="match status" value="1"/>
</dbReference>
<evidence type="ECO:0000313" key="8">
    <source>
        <dbReference type="Proteomes" id="UP000800235"/>
    </source>
</evidence>